<evidence type="ECO:0000259" key="2">
    <source>
        <dbReference type="Pfam" id="PF22813"/>
    </source>
</evidence>
<keyword evidence="1" id="KW-0812">Transmembrane</keyword>
<evidence type="ECO:0000259" key="4">
    <source>
        <dbReference type="Pfam" id="PF25155"/>
    </source>
</evidence>
<dbReference type="Pfam" id="PF25155">
    <property type="entry name" value="NTF2_YvbJ"/>
    <property type="match status" value="1"/>
</dbReference>
<name>A0ABW5RHA0_9BACL</name>
<evidence type="ECO:0000313" key="5">
    <source>
        <dbReference type="EMBL" id="MFD2673452.1"/>
    </source>
</evidence>
<dbReference type="EMBL" id="JBHUMM010000044">
    <property type="protein sequence ID" value="MFD2673452.1"/>
    <property type="molecule type" value="Genomic_DNA"/>
</dbReference>
<dbReference type="Pfam" id="PF22813">
    <property type="entry name" value="TcaA_2nd"/>
    <property type="match status" value="1"/>
</dbReference>
<organism evidence="5 6">
    <name type="scientific">Marinicrinis sediminis</name>
    <dbReference type="NCBI Taxonomy" id="1652465"/>
    <lineage>
        <taxon>Bacteria</taxon>
        <taxon>Bacillati</taxon>
        <taxon>Bacillota</taxon>
        <taxon>Bacilli</taxon>
        <taxon>Bacillales</taxon>
        <taxon>Paenibacillaceae</taxon>
    </lineage>
</organism>
<dbReference type="InterPro" id="IPR054530">
    <property type="entry name" value="TcaA_4th"/>
</dbReference>
<feature type="domain" description="TcaA 4th" evidence="3">
    <location>
        <begin position="209"/>
        <end position="265"/>
    </location>
</feature>
<reference evidence="6" key="1">
    <citation type="journal article" date="2019" name="Int. J. Syst. Evol. Microbiol.">
        <title>The Global Catalogue of Microorganisms (GCM) 10K type strain sequencing project: providing services to taxonomists for standard genome sequencing and annotation.</title>
        <authorList>
            <consortium name="The Broad Institute Genomics Platform"/>
            <consortium name="The Broad Institute Genome Sequencing Center for Infectious Disease"/>
            <person name="Wu L."/>
            <person name="Ma J."/>
        </authorList>
    </citation>
    <scope>NUCLEOTIDE SEQUENCE [LARGE SCALE GENOMIC DNA]</scope>
    <source>
        <strain evidence="6">KCTC 33676</strain>
    </source>
</reference>
<evidence type="ECO:0000313" key="6">
    <source>
        <dbReference type="Proteomes" id="UP001597497"/>
    </source>
</evidence>
<dbReference type="Pfam" id="PF22820">
    <property type="entry name" value="TcaA_3rd_4th"/>
    <property type="match status" value="2"/>
</dbReference>
<keyword evidence="1" id="KW-0472">Membrane</keyword>
<dbReference type="PANTHER" id="PTHR40038">
    <property type="entry name" value="MEMBRANE-ASSOCIATED PROTEIN TCAA"/>
    <property type="match status" value="1"/>
</dbReference>
<proteinExistence type="predicted"/>
<evidence type="ECO:0000256" key="1">
    <source>
        <dbReference type="SAM" id="Phobius"/>
    </source>
</evidence>
<comment type="caution">
    <text evidence="5">The sequence shown here is derived from an EMBL/GenBank/DDBJ whole genome shotgun (WGS) entry which is preliminary data.</text>
</comment>
<feature type="transmembrane region" description="Helical" evidence="1">
    <location>
        <begin position="65"/>
        <end position="86"/>
    </location>
</feature>
<feature type="domain" description="TcaA 4th" evidence="3">
    <location>
        <begin position="282"/>
        <end position="353"/>
    </location>
</feature>
<evidence type="ECO:0000259" key="3">
    <source>
        <dbReference type="Pfam" id="PF22820"/>
    </source>
</evidence>
<dbReference type="PANTHER" id="PTHR40038:SF1">
    <property type="entry name" value="MEMBRANE-ASSOCIATED PROTEIN TCAA"/>
    <property type="match status" value="1"/>
</dbReference>
<feature type="domain" description="TcaA second" evidence="2">
    <location>
        <begin position="97"/>
        <end position="205"/>
    </location>
</feature>
<accession>A0ABW5RHA0</accession>
<dbReference type="RefSeq" id="WP_379931040.1">
    <property type="nucleotide sequence ID" value="NZ_JBHUMM010000044.1"/>
</dbReference>
<dbReference type="InterPro" id="IPR056902">
    <property type="entry name" value="NTF2_YvbJ"/>
</dbReference>
<keyword evidence="6" id="KW-1185">Reference proteome</keyword>
<protein>
    <submittedName>
        <fullName evidence="5">Zinc ribbon domain-containing protein</fullName>
    </submittedName>
</protein>
<gene>
    <name evidence="5" type="ORF">ACFSUC_18040</name>
</gene>
<dbReference type="Proteomes" id="UP001597497">
    <property type="component" value="Unassembled WGS sequence"/>
</dbReference>
<dbReference type="InterPro" id="IPR054529">
    <property type="entry name" value="TcaA_2nd"/>
</dbReference>
<sequence length="503" mass="57453">MKKCHQCGESIENEHRFCAACGADLNLPNIDQETDTTYPRFVSHTEETAKVGGSRFIFKRRFKPMIWIPLAVLFLLAIVAVSGWFVGSHYTSASYAIDQLEQSIEQKDAEGVLKWLDNENSDFKIDESQVDSFIAVMNEHRSFMSKVFDQLRAQEAADSNTDSDQKLNVFGSEAEAISGDQAFSFLSLRQEGKKWFFFDRYVFDVQPFYLEVQTNFKGTKLYINDEKVATADRVDYQRRFGPYLPGEYKVKAVYEGEYGKLQEESEVDLFEQEQASMDLSLNGAYVMVFASDPDAQLVSNGTAGETIPASGLQIGPVPLDGSIQLKAVKTYPWGEVESPAWSIEDDQDIYLDLNPVTAQLQDEVQQTVNEFAVSWIEAYTQLDPQLLLHVDEERRAFHQDDMDDLLKQGLLITGTPKSAEYDVESLTFNQYEDNIETTIDVRVLYDMSVYYQNEEPELTEYEYMWRVYLDYEADSGKWVISGIENMYVFNPSQSKLVDLSSTI</sequence>
<keyword evidence="1" id="KW-1133">Transmembrane helix</keyword>
<feature type="domain" description="YvbJ-like NTF2-like" evidence="4">
    <location>
        <begin position="365"/>
        <end position="484"/>
    </location>
</feature>